<dbReference type="CDD" id="cd07067">
    <property type="entry name" value="HP_PGM_like"/>
    <property type="match status" value="1"/>
</dbReference>
<dbReference type="InterPro" id="IPR029033">
    <property type="entry name" value="His_PPase_superfam"/>
</dbReference>
<comment type="caution">
    <text evidence="2">The sequence shown here is derived from an EMBL/GenBank/DDBJ whole genome shotgun (WGS) entry which is preliminary data.</text>
</comment>
<dbReference type="EMBL" id="JAUSTT010000014">
    <property type="protein sequence ID" value="MDQ0176665.1"/>
    <property type="molecule type" value="Genomic_DNA"/>
</dbReference>
<dbReference type="SMART" id="SM00855">
    <property type="entry name" value="PGAM"/>
    <property type="match status" value="1"/>
</dbReference>
<dbReference type="InterPro" id="IPR051695">
    <property type="entry name" value="Phosphoglycerate_Mutase"/>
</dbReference>
<dbReference type="InterPro" id="IPR013078">
    <property type="entry name" value="His_Pase_superF_clade-1"/>
</dbReference>
<sequence length="189" mass="21491">MFICMVRHGETDWNAAKKLQGQTDIPLNDRGRQQAREAGLYLKNQSWDIVITSPLSRAMETANIICEQLGPIQQEVMPAFAERYFGKAEGLTKEERYRLYPASADLGEEDWEQFKTRIMNGLSQIKDKYNTQRVLLIAHGAVINAILSTLTNGKIGTGKTRLMNACLSNLQCENEQWHVQNYNETSHLS</sequence>
<name>A0ABT9WTP3_9BACI</name>
<reference evidence="2 3" key="1">
    <citation type="submission" date="2023-07" db="EMBL/GenBank/DDBJ databases">
        <title>Genomic Encyclopedia of Type Strains, Phase IV (KMG-IV): sequencing the most valuable type-strain genomes for metagenomic binning, comparative biology and taxonomic classification.</title>
        <authorList>
            <person name="Goeker M."/>
        </authorList>
    </citation>
    <scope>NUCLEOTIDE SEQUENCE [LARGE SCALE GENOMIC DNA]</scope>
    <source>
        <strain evidence="2 3">DSM 23837</strain>
    </source>
</reference>
<dbReference type="Pfam" id="PF00300">
    <property type="entry name" value="His_Phos_1"/>
    <property type="match status" value="1"/>
</dbReference>
<dbReference type="InterPro" id="IPR001345">
    <property type="entry name" value="PG/BPGM_mutase_AS"/>
</dbReference>
<dbReference type="SUPFAM" id="SSF53254">
    <property type="entry name" value="Phosphoglycerate mutase-like"/>
    <property type="match status" value="1"/>
</dbReference>
<organism evidence="2 3">
    <name type="scientific">Bacillus chungangensis</name>
    <dbReference type="NCBI Taxonomy" id="587633"/>
    <lineage>
        <taxon>Bacteria</taxon>
        <taxon>Bacillati</taxon>
        <taxon>Bacillota</taxon>
        <taxon>Bacilli</taxon>
        <taxon>Bacillales</taxon>
        <taxon>Bacillaceae</taxon>
        <taxon>Bacillus</taxon>
    </lineage>
</organism>
<dbReference type="PANTHER" id="PTHR46517">
    <property type="entry name" value="FRUCTOSE-2,6-BISPHOSPHATASE TIGAR"/>
    <property type="match status" value="1"/>
</dbReference>
<dbReference type="Gene3D" id="3.40.50.1240">
    <property type="entry name" value="Phosphoglycerate mutase-like"/>
    <property type="match status" value="1"/>
</dbReference>
<protein>
    <submittedName>
        <fullName evidence="2">Phosphatase</fullName>
    </submittedName>
</protein>
<evidence type="ECO:0000313" key="2">
    <source>
        <dbReference type="EMBL" id="MDQ0176665.1"/>
    </source>
</evidence>
<proteinExistence type="predicted"/>
<dbReference type="Proteomes" id="UP001223586">
    <property type="component" value="Unassembled WGS sequence"/>
</dbReference>
<evidence type="ECO:0000256" key="1">
    <source>
        <dbReference type="ARBA" id="ARBA00022801"/>
    </source>
</evidence>
<dbReference type="PROSITE" id="PS00175">
    <property type="entry name" value="PG_MUTASE"/>
    <property type="match status" value="1"/>
</dbReference>
<keyword evidence="3" id="KW-1185">Reference proteome</keyword>
<dbReference type="PANTHER" id="PTHR46517:SF1">
    <property type="entry name" value="FRUCTOSE-2,6-BISPHOSPHATASE TIGAR"/>
    <property type="match status" value="1"/>
</dbReference>
<keyword evidence="1" id="KW-0378">Hydrolase</keyword>
<gene>
    <name evidence="2" type="ORF">J2S08_002523</name>
</gene>
<accession>A0ABT9WTP3</accession>
<evidence type="ECO:0000313" key="3">
    <source>
        <dbReference type="Proteomes" id="UP001223586"/>
    </source>
</evidence>
<dbReference type="RefSeq" id="WP_307230000.1">
    <property type="nucleotide sequence ID" value="NZ_JAUSTT010000014.1"/>
</dbReference>